<protein>
    <submittedName>
        <fullName evidence="1">Uncharacterized protein</fullName>
    </submittedName>
</protein>
<comment type="caution">
    <text evidence="1">The sequence shown here is derived from an EMBL/GenBank/DDBJ whole genome shotgun (WGS) entry which is preliminary data.</text>
</comment>
<accession>A0A5S4WIS1</accession>
<evidence type="ECO:0000313" key="1">
    <source>
        <dbReference type="EMBL" id="TYL80297.1"/>
    </source>
</evidence>
<proteinExistence type="predicted"/>
<gene>
    <name evidence="1" type="ORF">FXB38_25425</name>
</gene>
<reference evidence="1 2" key="1">
    <citation type="submission" date="2019-08" db="EMBL/GenBank/DDBJ databases">
        <title>Bradyrhizobium hipponensis sp. nov., a rhizobium isolated from a Lupinus angustifolius root nodule in Tunisia.</title>
        <authorList>
            <person name="Off K."/>
            <person name="Rejili M."/>
            <person name="Mars M."/>
            <person name="Brachmann A."/>
            <person name="Marin M."/>
        </authorList>
    </citation>
    <scope>NUCLEOTIDE SEQUENCE [LARGE SCALE GENOMIC DNA]</scope>
    <source>
        <strain evidence="1 2">CTAW11</strain>
    </source>
</reference>
<dbReference type="RefSeq" id="WP_148753675.1">
    <property type="nucleotide sequence ID" value="NZ_VSSR01000042.1"/>
</dbReference>
<dbReference type="Proteomes" id="UP000324853">
    <property type="component" value="Unassembled WGS sequence"/>
</dbReference>
<sequence length="76" mass="8506">MNAIVAIARENVATMGRENDARILRFSDHRIVRATLFRAVAMHVASMTLELLKTLVSKGFRARVAKLSLMLRGPLE</sequence>
<dbReference type="AlphaFoldDB" id="A0A5S4WIS1"/>
<evidence type="ECO:0000313" key="2">
    <source>
        <dbReference type="Proteomes" id="UP000324853"/>
    </source>
</evidence>
<keyword evidence="2" id="KW-1185">Reference proteome</keyword>
<dbReference type="EMBL" id="VSSR01000042">
    <property type="protein sequence ID" value="TYL80297.1"/>
    <property type="molecule type" value="Genomic_DNA"/>
</dbReference>
<name>A0A5S4WIS1_9BRAD</name>
<organism evidence="1 2">
    <name type="scientific">Bradyrhizobium cytisi</name>
    <dbReference type="NCBI Taxonomy" id="515489"/>
    <lineage>
        <taxon>Bacteria</taxon>
        <taxon>Pseudomonadati</taxon>
        <taxon>Pseudomonadota</taxon>
        <taxon>Alphaproteobacteria</taxon>
        <taxon>Hyphomicrobiales</taxon>
        <taxon>Nitrobacteraceae</taxon>
        <taxon>Bradyrhizobium</taxon>
    </lineage>
</organism>